<evidence type="ECO:0000256" key="1">
    <source>
        <dbReference type="ARBA" id="ARBA00006611"/>
    </source>
</evidence>
<dbReference type="Gene3D" id="3.30.450.90">
    <property type="match status" value="1"/>
</dbReference>
<dbReference type="Proteomes" id="UP000254794">
    <property type="component" value="Unassembled WGS sequence"/>
</dbReference>
<dbReference type="Gene3D" id="3.40.50.300">
    <property type="entry name" value="P-loop containing nucleotide triphosphate hydrolases"/>
    <property type="match status" value="1"/>
</dbReference>
<accession>A0A378JP93</accession>
<dbReference type="PANTHER" id="PTHR30486:SF6">
    <property type="entry name" value="TYPE IV PILUS RETRACTATION ATPASE PILT"/>
    <property type="match status" value="1"/>
</dbReference>
<organism evidence="3 4">
    <name type="scientific">Legionella busanensis</name>
    <dbReference type="NCBI Taxonomy" id="190655"/>
    <lineage>
        <taxon>Bacteria</taxon>
        <taxon>Pseudomonadati</taxon>
        <taxon>Pseudomonadota</taxon>
        <taxon>Gammaproteobacteria</taxon>
        <taxon>Legionellales</taxon>
        <taxon>Legionellaceae</taxon>
        <taxon>Legionella</taxon>
    </lineage>
</organism>
<name>A0A378JP93_9GAMM</name>
<dbReference type="PANTHER" id="PTHR30486">
    <property type="entry name" value="TWITCHING MOTILITY PROTEIN PILT"/>
    <property type="match status" value="1"/>
</dbReference>
<dbReference type="GO" id="GO:0016887">
    <property type="term" value="F:ATP hydrolysis activity"/>
    <property type="evidence" value="ECO:0007669"/>
    <property type="project" value="InterPro"/>
</dbReference>
<dbReference type="CDD" id="cd19516">
    <property type="entry name" value="DotB_TraJ"/>
    <property type="match status" value="1"/>
</dbReference>
<dbReference type="InterPro" id="IPR013363">
    <property type="entry name" value="Dot_Icm_DotB"/>
</dbReference>
<protein>
    <submittedName>
        <fullName evidence="3">DotB</fullName>
    </submittedName>
</protein>
<feature type="domain" description="Bacterial type II secretion system protein E" evidence="2">
    <location>
        <begin position="97"/>
        <end position="303"/>
    </location>
</feature>
<evidence type="ECO:0000313" key="4">
    <source>
        <dbReference type="Proteomes" id="UP000254794"/>
    </source>
</evidence>
<dbReference type="InterPro" id="IPR027417">
    <property type="entry name" value="P-loop_NTPase"/>
</dbReference>
<dbReference type="EMBL" id="UGOD01000001">
    <property type="protein sequence ID" value="STX52531.1"/>
    <property type="molecule type" value="Genomic_DNA"/>
</dbReference>
<comment type="similarity">
    <text evidence="1">Belongs to the GSP E family.</text>
</comment>
<dbReference type="Pfam" id="PF00437">
    <property type="entry name" value="T2SSE"/>
    <property type="match status" value="1"/>
</dbReference>
<sequence>MSNVNLMPDEPSRFTPIFMDKMLQHAETLSASDITIQTGSPIYAEVYGRLLRITKRSLSNTELGDLINSIYGPNATTQLLSGKDIDTHYEFRPNRGVRYRYRVNGTSCLVEGHDAIQITLRTIPTTPPRLETMGLPDNIVEAIAPQEGIVFITGATGSGKSTLLASIIRNLIESENSNRKVLTYEAPIEFVYDEIETISAIVSQSEIPRHLPSFAEGVRNALRRKPRLIMVGECRDAETISAALEAALTGHPVYTTLHTSGVAETMRRLVTSFAGEERVGRTIDILETIRLCIWQKLVPTVDGKRVALREYLIFDEEVRDILLTGDPNDVTSSTRKLVRKRGQLMTEDARQKFEEGIISERVYKIIIAGTKEYQR</sequence>
<reference evidence="3 4" key="1">
    <citation type="submission" date="2018-06" db="EMBL/GenBank/DDBJ databases">
        <authorList>
            <consortium name="Pathogen Informatics"/>
            <person name="Doyle S."/>
        </authorList>
    </citation>
    <scope>NUCLEOTIDE SEQUENCE [LARGE SCALE GENOMIC DNA]</scope>
    <source>
        <strain evidence="3 4">NCTC13316</strain>
    </source>
</reference>
<dbReference type="NCBIfam" id="TIGR02524">
    <property type="entry name" value="dot_icm_DotB"/>
    <property type="match status" value="1"/>
</dbReference>
<dbReference type="InterPro" id="IPR001482">
    <property type="entry name" value="T2SS/T4SS_dom"/>
</dbReference>
<dbReference type="InterPro" id="IPR050921">
    <property type="entry name" value="T4SS_GSP_E_ATPase"/>
</dbReference>
<dbReference type="AlphaFoldDB" id="A0A378JP93"/>
<keyword evidence="4" id="KW-1185">Reference proteome</keyword>
<dbReference type="OrthoDB" id="6189814at2"/>
<proteinExistence type="inferred from homology"/>
<evidence type="ECO:0000259" key="2">
    <source>
        <dbReference type="Pfam" id="PF00437"/>
    </source>
</evidence>
<gene>
    <name evidence="3" type="primary">yggR</name>
    <name evidence="3" type="ORF">NCTC13316_02647</name>
</gene>
<dbReference type="SUPFAM" id="SSF52540">
    <property type="entry name" value="P-loop containing nucleoside triphosphate hydrolases"/>
    <property type="match status" value="1"/>
</dbReference>
<evidence type="ECO:0000313" key="3">
    <source>
        <dbReference type="EMBL" id="STX52531.1"/>
    </source>
</evidence>